<sequence length="86" mass="8635">MMPSSFSAIWSTATVFTGAAAAGSAGVAASSMQNMTSSSSSATSTASPPSMILISTSISRHFSMSSLSTLCCTTGTYFVSVSSWLA</sequence>
<proteinExistence type="predicted"/>
<protein>
    <recommendedName>
        <fullName evidence="4">Secreted protein</fullName>
    </recommendedName>
</protein>
<feature type="signal peptide" evidence="1">
    <location>
        <begin position="1"/>
        <end position="21"/>
    </location>
</feature>
<gene>
    <name evidence="2" type="ORF">JKP88DRAFT_227894</name>
</gene>
<evidence type="ECO:0000313" key="3">
    <source>
        <dbReference type="Proteomes" id="UP000664859"/>
    </source>
</evidence>
<evidence type="ECO:0000313" key="2">
    <source>
        <dbReference type="EMBL" id="KAG5176326.1"/>
    </source>
</evidence>
<dbReference type="EMBL" id="JAFCMP010000538">
    <property type="protein sequence ID" value="KAG5176326.1"/>
    <property type="molecule type" value="Genomic_DNA"/>
</dbReference>
<evidence type="ECO:0008006" key="4">
    <source>
        <dbReference type="Google" id="ProtNLM"/>
    </source>
</evidence>
<evidence type="ECO:0000256" key="1">
    <source>
        <dbReference type="SAM" id="SignalP"/>
    </source>
</evidence>
<reference evidence="2" key="1">
    <citation type="submission" date="2021-02" db="EMBL/GenBank/DDBJ databases">
        <title>First Annotated Genome of the Yellow-green Alga Tribonema minus.</title>
        <authorList>
            <person name="Mahan K.M."/>
        </authorList>
    </citation>
    <scope>NUCLEOTIDE SEQUENCE</scope>
    <source>
        <strain evidence="2">UTEX B ZZ1240</strain>
    </source>
</reference>
<keyword evidence="3" id="KW-1185">Reference proteome</keyword>
<feature type="chain" id="PRO_5032706916" description="Secreted protein" evidence="1">
    <location>
        <begin position="22"/>
        <end position="86"/>
    </location>
</feature>
<name>A0A835YIV4_9STRA</name>
<keyword evidence="1" id="KW-0732">Signal</keyword>
<dbReference type="AlphaFoldDB" id="A0A835YIV4"/>
<organism evidence="2 3">
    <name type="scientific">Tribonema minus</name>
    <dbReference type="NCBI Taxonomy" id="303371"/>
    <lineage>
        <taxon>Eukaryota</taxon>
        <taxon>Sar</taxon>
        <taxon>Stramenopiles</taxon>
        <taxon>Ochrophyta</taxon>
        <taxon>PX clade</taxon>
        <taxon>Xanthophyceae</taxon>
        <taxon>Tribonematales</taxon>
        <taxon>Tribonemataceae</taxon>
        <taxon>Tribonema</taxon>
    </lineage>
</organism>
<accession>A0A835YIV4</accession>
<comment type="caution">
    <text evidence="2">The sequence shown here is derived from an EMBL/GenBank/DDBJ whole genome shotgun (WGS) entry which is preliminary data.</text>
</comment>
<dbReference type="Proteomes" id="UP000664859">
    <property type="component" value="Unassembled WGS sequence"/>
</dbReference>